<dbReference type="SMART" id="SM00382">
    <property type="entry name" value="AAA"/>
    <property type="match status" value="1"/>
</dbReference>
<dbReference type="Gene3D" id="1.10.8.60">
    <property type="match status" value="1"/>
</dbReference>
<proteinExistence type="inferred from homology"/>
<accession>A0A099CZM5</accession>
<reference evidence="6 8" key="1">
    <citation type="submission" date="2014-09" db="EMBL/GenBank/DDBJ databases">
        <title>Xanthomonadaceae 3.5X direct submission.</title>
        <authorList>
            <person name="Fang T."/>
            <person name="Wang H."/>
        </authorList>
    </citation>
    <scope>NUCLEOTIDE SEQUENCE [LARGE SCALE GENOMIC DNA]</scope>
    <source>
        <strain evidence="6 8">3.5X</strain>
    </source>
</reference>
<dbReference type="Proteomes" id="UP000029708">
    <property type="component" value="Unassembled WGS sequence"/>
</dbReference>
<evidence type="ECO:0000256" key="1">
    <source>
        <dbReference type="ARBA" id="ARBA00022741"/>
    </source>
</evidence>
<evidence type="ECO:0000313" key="8">
    <source>
        <dbReference type="Proteomes" id="UP000029708"/>
    </source>
</evidence>
<dbReference type="InterPro" id="IPR027417">
    <property type="entry name" value="P-loop_NTPase"/>
</dbReference>
<evidence type="ECO:0000313" key="9">
    <source>
        <dbReference type="Proteomes" id="UP000560000"/>
    </source>
</evidence>
<keyword evidence="1" id="KW-0547">Nucleotide-binding</keyword>
<dbReference type="Proteomes" id="UP000560000">
    <property type="component" value="Unassembled WGS sequence"/>
</dbReference>
<keyword evidence="2" id="KW-0067">ATP-binding</keyword>
<evidence type="ECO:0000313" key="7">
    <source>
        <dbReference type="EMBL" id="MBB6184855.1"/>
    </source>
</evidence>
<organism evidence="6 8">
    <name type="scientific">Oleiagrimonas soli</name>
    <dbReference type="NCBI Taxonomy" id="1543381"/>
    <lineage>
        <taxon>Bacteria</taxon>
        <taxon>Pseudomonadati</taxon>
        <taxon>Pseudomonadota</taxon>
        <taxon>Gammaproteobacteria</taxon>
        <taxon>Lysobacterales</taxon>
        <taxon>Rhodanobacteraceae</taxon>
        <taxon>Oleiagrimonas</taxon>
    </lineage>
</organism>
<dbReference type="PANTHER" id="PTHR42960:SF1">
    <property type="entry name" value="YCF46 PROTEIN"/>
    <property type="match status" value="1"/>
</dbReference>
<dbReference type="STRING" id="1543381.LF63_0100230"/>
<keyword evidence="8" id="KW-1185">Reference proteome</keyword>
<dbReference type="Gene3D" id="3.40.50.300">
    <property type="entry name" value="P-loop containing nucleotide triphosphate hydrolases"/>
    <property type="match status" value="1"/>
</dbReference>
<gene>
    <name evidence="7" type="ORF">HNQ86_002200</name>
    <name evidence="6" type="ORF">LF63_0100230</name>
</gene>
<dbReference type="EMBL" id="JACHET010000001">
    <property type="protein sequence ID" value="MBB6184855.1"/>
    <property type="molecule type" value="Genomic_DNA"/>
</dbReference>
<evidence type="ECO:0000256" key="2">
    <source>
        <dbReference type="ARBA" id="ARBA00022840"/>
    </source>
</evidence>
<dbReference type="OrthoDB" id="9809379at2"/>
<dbReference type="SUPFAM" id="SSF52540">
    <property type="entry name" value="P-loop containing nucleoside triphosphate hydrolases"/>
    <property type="match status" value="1"/>
</dbReference>
<sequence length="491" mass="54559">MNDLKDLGTLVRAATPLIVIETLDEQRVIDSFRHVIGQHLRPLWRWTITDGLTRLDFEQPETHVVPDVSRTLEAIREHDTAGIYLLFDLQPYLGYAMTRRMLREIVQRQRSAPHTLVLVGAKIELPDELERLATTVRLSLPDLKAMAGLLRSEAVAWQRETGRKLEVDGEAARLIVRNLLGLTRVDARRIVRKLIHDDDALGPDDLPRLMQAKFELLNRSGLLHFEYDTAGFADVAGLARVKQWVQRRRPVFLGGENAPRLDPPKGVLLLGVQGCGKSLAAKAIAGGFGAPLVRLDFGTLYNKFHGETERNLREALQSTELLAPCVLWIDEIEKGLAGGGEDGGVSRRVLGYLLTWMAEHKARVFVVATANAVDQLPPELLRKGRFDEIFFVDLPSADVREEIFALHLRRRELDPANFDMPALAALSEGFSGAEIEQAIVSALYDAAGGVGTLNQALLENALRGTRPLSVLMAERVQALREWASARCVPAD</sequence>
<dbReference type="InterPro" id="IPR003959">
    <property type="entry name" value="ATPase_AAA_core"/>
</dbReference>
<dbReference type="EMBL" id="JROI01000001">
    <property type="protein sequence ID" value="KGI79249.1"/>
    <property type="molecule type" value="Genomic_DNA"/>
</dbReference>
<dbReference type="RefSeq" id="WP_043098839.1">
    <property type="nucleotide sequence ID" value="NZ_JACHET010000001.1"/>
</dbReference>
<dbReference type="GO" id="GO:0005524">
    <property type="term" value="F:ATP binding"/>
    <property type="evidence" value="ECO:0007669"/>
    <property type="project" value="UniProtKB-KW"/>
</dbReference>
<evidence type="ECO:0000259" key="5">
    <source>
        <dbReference type="SMART" id="SM00382"/>
    </source>
</evidence>
<evidence type="ECO:0000313" key="6">
    <source>
        <dbReference type="EMBL" id="KGI79249.1"/>
    </source>
</evidence>
<evidence type="ECO:0000256" key="3">
    <source>
        <dbReference type="ARBA" id="ARBA00038088"/>
    </source>
</evidence>
<dbReference type="InterPro" id="IPR052381">
    <property type="entry name" value="AAA_domain_protein"/>
</dbReference>
<dbReference type="InterPro" id="IPR003593">
    <property type="entry name" value="AAA+_ATPase"/>
</dbReference>
<dbReference type="HOGENOM" id="CLU_023673_0_0_6"/>
<reference evidence="7 9" key="2">
    <citation type="submission" date="2020-08" db="EMBL/GenBank/DDBJ databases">
        <title>Genomic Encyclopedia of Type Strains, Phase IV (KMG-IV): sequencing the most valuable type-strain genomes for metagenomic binning, comparative biology and taxonomic classification.</title>
        <authorList>
            <person name="Goeker M."/>
        </authorList>
    </citation>
    <scope>NUCLEOTIDE SEQUENCE [LARGE SCALE GENOMIC DNA]</scope>
    <source>
        <strain evidence="7 9">DSM 107085</strain>
    </source>
</reference>
<name>A0A099CZM5_9GAMM</name>
<dbReference type="AlphaFoldDB" id="A0A099CZM5"/>
<protein>
    <recommendedName>
        <fullName evidence="4">Uncharacterized AAA domain-containing protein ycf46</fullName>
    </recommendedName>
</protein>
<comment type="caution">
    <text evidence="6">The sequence shown here is derived from an EMBL/GenBank/DDBJ whole genome shotgun (WGS) entry which is preliminary data.</text>
</comment>
<dbReference type="GO" id="GO:0016887">
    <property type="term" value="F:ATP hydrolysis activity"/>
    <property type="evidence" value="ECO:0007669"/>
    <property type="project" value="InterPro"/>
</dbReference>
<feature type="domain" description="AAA+ ATPase" evidence="5">
    <location>
        <begin position="263"/>
        <end position="396"/>
    </location>
</feature>
<evidence type="ECO:0000256" key="4">
    <source>
        <dbReference type="ARBA" id="ARBA00040480"/>
    </source>
</evidence>
<comment type="similarity">
    <text evidence="3">Belongs to the AAA ATPase family. Highly divergent.</text>
</comment>
<dbReference type="PANTHER" id="PTHR42960">
    <property type="entry name" value="YCF46 PROTEIN"/>
    <property type="match status" value="1"/>
</dbReference>
<dbReference type="Pfam" id="PF00004">
    <property type="entry name" value="AAA"/>
    <property type="match status" value="1"/>
</dbReference>